<dbReference type="AlphaFoldDB" id="A0A6C0H8H0"/>
<accession>A0A6C0H8H0</accession>
<sequence>MINGSVKCNNYLLFFEENLEIFKYKTILHDNSRIHYLKHNTTSIIIFT</sequence>
<name>A0A6C0H8H0_9ZZZZ</name>
<proteinExistence type="predicted"/>
<protein>
    <submittedName>
        <fullName evidence="1">Uncharacterized protein</fullName>
    </submittedName>
</protein>
<reference evidence="1" key="1">
    <citation type="journal article" date="2020" name="Nature">
        <title>Giant virus diversity and host interactions through global metagenomics.</title>
        <authorList>
            <person name="Schulz F."/>
            <person name="Roux S."/>
            <person name="Paez-Espino D."/>
            <person name="Jungbluth S."/>
            <person name="Walsh D.A."/>
            <person name="Denef V.J."/>
            <person name="McMahon K.D."/>
            <person name="Konstantinidis K.T."/>
            <person name="Eloe-Fadrosh E.A."/>
            <person name="Kyrpides N.C."/>
            <person name="Woyke T."/>
        </authorList>
    </citation>
    <scope>NUCLEOTIDE SEQUENCE</scope>
    <source>
        <strain evidence="1">GVMAG-M-3300023179-82</strain>
    </source>
</reference>
<dbReference type="EMBL" id="MN739897">
    <property type="protein sequence ID" value="QHT76516.1"/>
    <property type="molecule type" value="Genomic_DNA"/>
</dbReference>
<evidence type="ECO:0000313" key="1">
    <source>
        <dbReference type="EMBL" id="QHT76516.1"/>
    </source>
</evidence>
<organism evidence="1">
    <name type="scientific">viral metagenome</name>
    <dbReference type="NCBI Taxonomy" id="1070528"/>
    <lineage>
        <taxon>unclassified sequences</taxon>
        <taxon>metagenomes</taxon>
        <taxon>organismal metagenomes</taxon>
    </lineage>
</organism>